<feature type="domain" description="Aminoglycoside phosphotransferase" evidence="1">
    <location>
        <begin position="35"/>
        <end position="266"/>
    </location>
</feature>
<dbReference type="InterPro" id="IPR008271">
    <property type="entry name" value="Ser/Thr_kinase_AS"/>
</dbReference>
<dbReference type="InterPro" id="IPR041726">
    <property type="entry name" value="ACAD10_11_N"/>
</dbReference>
<dbReference type="GO" id="GO:0004672">
    <property type="term" value="F:protein kinase activity"/>
    <property type="evidence" value="ECO:0007669"/>
    <property type="project" value="InterPro"/>
</dbReference>
<dbReference type="SUPFAM" id="SSF56112">
    <property type="entry name" value="Protein kinase-like (PK-like)"/>
    <property type="match status" value="1"/>
</dbReference>
<dbReference type="EMBL" id="AP019791">
    <property type="protein sequence ID" value="BBL79693.1"/>
    <property type="molecule type" value="Genomic_DNA"/>
</dbReference>
<evidence type="ECO:0000313" key="2">
    <source>
        <dbReference type="EMBL" id="BBL79693.1"/>
    </source>
</evidence>
<dbReference type="CDD" id="cd05154">
    <property type="entry name" value="ACAD10_11_N-like"/>
    <property type="match status" value="1"/>
</dbReference>
<dbReference type="InterPro" id="IPR011009">
    <property type="entry name" value="Kinase-like_dom_sf"/>
</dbReference>
<dbReference type="PANTHER" id="PTHR47829:SF1">
    <property type="entry name" value="HAD FAMILY PHOSPHATASE"/>
    <property type="match status" value="1"/>
</dbReference>
<name>A0A510HM85_9ACTN</name>
<protein>
    <submittedName>
        <fullName evidence="2">Aminoglycoside phosphotransferase</fullName>
    </submittedName>
</protein>
<dbReference type="InterPro" id="IPR002575">
    <property type="entry name" value="Aminoglycoside_PTrfase"/>
</dbReference>
<evidence type="ECO:0000259" key="1">
    <source>
        <dbReference type="Pfam" id="PF01636"/>
    </source>
</evidence>
<keyword evidence="2" id="KW-0808">Transferase</keyword>
<keyword evidence="3" id="KW-1185">Reference proteome</keyword>
<dbReference type="Gene3D" id="3.30.200.20">
    <property type="entry name" value="Phosphorylase Kinase, domain 1"/>
    <property type="match status" value="1"/>
</dbReference>
<gene>
    <name evidence="2" type="ORF">RxyAA322_15470</name>
</gene>
<organism evidence="2 3">
    <name type="scientific">Rubrobacter xylanophilus</name>
    <dbReference type="NCBI Taxonomy" id="49319"/>
    <lineage>
        <taxon>Bacteria</taxon>
        <taxon>Bacillati</taxon>
        <taxon>Actinomycetota</taxon>
        <taxon>Rubrobacteria</taxon>
        <taxon>Rubrobacterales</taxon>
        <taxon>Rubrobacteraceae</taxon>
        <taxon>Rubrobacter</taxon>
    </lineage>
</organism>
<evidence type="ECO:0000313" key="3">
    <source>
        <dbReference type="Proteomes" id="UP000318065"/>
    </source>
</evidence>
<reference evidence="2" key="1">
    <citation type="journal article" date="2019" name="Microbiol. Resour. Announc.">
        <title>Complete Genome Sequence of Rubrobacter xylanophilus Strain AA3-22, Isolated from Arima Onsen in Japan.</title>
        <authorList>
            <person name="Tomariguchi N."/>
            <person name="Miyazaki K."/>
        </authorList>
    </citation>
    <scope>NUCLEOTIDE SEQUENCE [LARGE SCALE GENOMIC DNA]</scope>
    <source>
        <strain evidence="2">AA3-22</strain>
    </source>
</reference>
<dbReference type="Gene3D" id="3.90.1200.10">
    <property type="match status" value="1"/>
</dbReference>
<dbReference type="InterPro" id="IPR052898">
    <property type="entry name" value="ACAD10-like"/>
</dbReference>
<dbReference type="Proteomes" id="UP000318065">
    <property type="component" value="Chromosome"/>
</dbReference>
<sequence length="353" mass="40275">MTDTIPVREGEELDAAAVERALRQRIEGLPDGGLEIRQFPSGASNLTYLLRIDGWEAVLRRPPFGPVPPKAHDMRRESHILKRLHRVYPLAPRPYFFCDDESVIGAPFYVMERRRGLVVDDAFPEGTEVTPGLCRGISRTVVDTLVELHAVDPEEAGLSDIGRPEGFLERQVGGWISRWERARTEEVPEAAPLARWLSSHIPESPPPTIIHNDFKLNNMILDPEDLTRVLAVLDWEMATVGDPLFDLGVSLSYWAQHDDPPELQAVLPTVTSTSPHFMTRAEFIERYAEKSGRDLSGMRWYVIFGYFKLAVILQQIYQRWHRGQTKDPRFADFDERVKNVLRHAHRLLEEGGL</sequence>
<dbReference type="RefSeq" id="WP_143527711.1">
    <property type="nucleotide sequence ID" value="NZ_AP019791.1"/>
</dbReference>
<proteinExistence type="predicted"/>
<dbReference type="Pfam" id="PF01636">
    <property type="entry name" value="APH"/>
    <property type="match status" value="1"/>
</dbReference>
<dbReference type="PANTHER" id="PTHR47829">
    <property type="entry name" value="HYDROLASE, PUTATIVE (AFU_ORTHOLOGUE AFUA_1G12880)-RELATED"/>
    <property type="match status" value="1"/>
</dbReference>
<accession>A0A510HM85</accession>
<dbReference type="PROSITE" id="PS00108">
    <property type="entry name" value="PROTEIN_KINASE_ST"/>
    <property type="match status" value="1"/>
</dbReference>
<dbReference type="OrthoDB" id="3806873at2"/>
<dbReference type="AlphaFoldDB" id="A0A510HM85"/>